<comment type="similarity">
    <text evidence="3">Belongs to the RbfA family.</text>
</comment>
<dbReference type="PROSITE" id="PS01319">
    <property type="entry name" value="RBFA"/>
    <property type="match status" value="1"/>
</dbReference>
<comment type="function">
    <text evidence="3">One of several proteins that assist in the late maturation steps of the functional core of the 30S ribosomal subunit. Associates with free 30S ribosomal subunits (but not with 30S subunits that are part of 70S ribosomes or polysomes). Required for efficient processing of 16S rRNA. May interact with the 5'-terminal helix region of 16S rRNA.</text>
</comment>
<dbReference type="PANTHER" id="PTHR33515">
    <property type="entry name" value="RIBOSOME-BINDING FACTOR A, CHLOROPLASTIC-RELATED"/>
    <property type="match status" value="1"/>
</dbReference>
<dbReference type="InterPro" id="IPR020053">
    <property type="entry name" value="Ribosome-bd_factorA_CS"/>
</dbReference>
<evidence type="ECO:0000313" key="4">
    <source>
        <dbReference type="EMBL" id="MBF4499985.1"/>
    </source>
</evidence>
<dbReference type="HAMAP" id="MF_00003">
    <property type="entry name" value="RbfA"/>
    <property type="match status" value="1"/>
</dbReference>
<dbReference type="Proteomes" id="UP000622653">
    <property type="component" value="Unassembled WGS sequence"/>
</dbReference>
<dbReference type="GO" id="GO:0005829">
    <property type="term" value="C:cytosol"/>
    <property type="evidence" value="ECO:0007669"/>
    <property type="project" value="TreeGrafter"/>
</dbReference>
<dbReference type="Pfam" id="PF02033">
    <property type="entry name" value="RBFA"/>
    <property type="match status" value="1"/>
</dbReference>
<dbReference type="SUPFAM" id="SSF89919">
    <property type="entry name" value="Ribosome-binding factor A, RbfA"/>
    <property type="match status" value="1"/>
</dbReference>
<keyword evidence="1 3" id="KW-0963">Cytoplasm</keyword>
<sequence>MSLRANRVAEQIKKELGMIVGTQLKNPKIGFVTITDVEITNDLQEATIFVSVLGTDYEKRQTLEGLRESKGFLRSEIGKKIRLRKVPEIEFEFDYSIEYGDRIEQLLKQVKEEQ</sequence>
<comment type="subunit">
    <text evidence="3">Monomer. Binds 30S ribosomal subunits, but not 50S ribosomal subunits or 70S ribosomes.</text>
</comment>
<dbReference type="GO" id="GO:0043024">
    <property type="term" value="F:ribosomal small subunit binding"/>
    <property type="evidence" value="ECO:0007669"/>
    <property type="project" value="TreeGrafter"/>
</dbReference>
<gene>
    <name evidence="3 4" type="primary">rbfA</name>
    <name evidence="4" type="ORF">IRY55_01315</name>
</gene>
<dbReference type="InterPro" id="IPR015946">
    <property type="entry name" value="KH_dom-like_a/b"/>
</dbReference>
<keyword evidence="5" id="KW-1185">Reference proteome</keyword>
<comment type="caution">
    <text evidence="4">The sequence shown here is derived from an EMBL/GenBank/DDBJ whole genome shotgun (WGS) entry which is preliminary data.</text>
</comment>
<dbReference type="AlphaFoldDB" id="A0A8J7GHU8"/>
<evidence type="ECO:0000313" key="5">
    <source>
        <dbReference type="Proteomes" id="UP000622653"/>
    </source>
</evidence>
<dbReference type="GO" id="GO:0030490">
    <property type="term" value="P:maturation of SSU-rRNA"/>
    <property type="evidence" value="ECO:0007669"/>
    <property type="project" value="UniProtKB-UniRule"/>
</dbReference>
<dbReference type="Gene3D" id="3.30.300.20">
    <property type="match status" value="1"/>
</dbReference>
<name>A0A8J7GHU8_9BACL</name>
<evidence type="ECO:0000256" key="3">
    <source>
        <dbReference type="HAMAP-Rule" id="MF_00003"/>
    </source>
</evidence>
<keyword evidence="2 3" id="KW-0690">Ribosome biogenesis</keyword>
<evidence type="ECO:0000256" key="1">
    <source>
        <dbReference type="ARBA" id="ARBA00022490"/>
    </source>
</evidence>
<accession>A0A8J7GHU8</accession>
<comment type="subcellular location">
    <subcellularLocation>
        <location evidence="3">Cytoplasm</location>
    </subcellularLocation>
</comment>
<proteinExistence type="inferred from homology"/>
<organism evidence="4 5">
    <name type="scientific">Savagea serpentis</name>
    <dbReference type="NCBI Taxonomy" id="2785297"/>
    <lineage>
        <taxon>Bacteria</taxon>
        <taxon>Bacillati</taxon>
        <taxon>Bacillota</taxon>
        <taxon>Bacilli</taxon>
        <taxon>Bacillales</taxon>
        <taxon>Caryophanaceae</taxon>
        <taxon>Savagea</taxon>
    </lineage>
</organism>
<dbReference type="PANTHER" id="PTHR33515:SF1">
    <property type="entry name" value="RIBOSOME-BINDING FACTOR A, CHLOROPLASTIC-RELATED"/>
    <property type="match status" value="1"/>
</dbReference>
<dbReference type="NCBIfam" id="TIGR00082">
    <property type="entry name" value="rbfA"/>
    <property type="match status" value="1"/>
</dbReference>
<evidence type="ECO:0000256" key="2">
    <source>
        <dbReference type="ARBA" id="ARBA00022517"/>
    </source>
</evidence>
<dbReference type="InterPro" id="IPR000238">
    <property type="entry name" value="RbfA"/>
</dbReference>
<reference evidence="4" key="1">
    <citation type="submission" date="2020-11" db="EMBL/GenBank/DDBJ databases">
        <title>Multidrug resistant novel bacterium Savagea serpentis sp. nov., isolated from the scats of a vine snake (Ahaetulla nasuta).</title>
        <authorList>
            <person name="Venkata Ramana V."/>
            <person name="Vikas Patil S."/>
            <person name="Yogita Lugani V."/>
        </authorList>
    </citation>
    <scope>NUCLEOTIDE SEQUENCE</scope>
    <source>
        <strain evidence="4">SN6</strain>
    </source>
</reference>
<dbReference type="RefSeq" id="WP_194561453.1">
    <property type="nucleotide sequence ID" value="NZ_JADKPV010000001.1"/>
</dbReference>
<dbReference type="InterPro" id="IPR023799">
    <property type="entry name" value="RbfA_dom_sf"/>
</dbReference>
<protein>
    <recommendedName>
        <fullName evidence="3">Ribosome-binding factor A</fullName>
    </recommendedName>
</protein>
<dbReference type="EMBL" id="JADKPV010000001">
    <property type="protein sequence ID" value="MBF4499985.1"/>
    <property type="molecule type" value="Genomic_DNA"/>
</dbReference>
<dbReference type="FunFam" id="3.30.300.20:FF:000009">
    <property type="entry name" value="Ribosome-binding factor A"/>
    <property type="match status" value="1"/>
</dbReference>